<feature type="transmembrane region" description="Helical" evidence="1">
    <location>
        <begin position="41"/>
        <end position="63"/>
    </location>
</feature>
<evidence type="ECO:0000256" key="1">
    <source>
        <dbReference type="SAM" id="Phobius"/>
    </source>
</evidence>
<dbReference type="Proteomes" id="UP000035618">
    <property type="component" value="Unassembled WGS sequence"/>
</dbReference>
<dbReference type="GeneID" id="29802521"/>
<gene>
    <name evidence="4" type="ORF">DXD09_02000</name>
    <name evidence="3" type="ORF">LRB_576</name>
</gene>
<evidence type="ECO:0000313" key="4">
    <source>
        <dbReference type="EMBL" id="RGK48516.1"/>
    </source>
</evidence>
<evidence type="ECO:0000313" key="5">
    <source>
        <dbReference type="Proteomes" id="UP000035618"/>
    </source>
</evidence>
<dbReference type="InterPro" id="IPR025016">
    <property type="entry name" value="DUF3955"/>
</dbReference>
<dbReference type="RefSeq" id="WP_003696027.1">
    <property type="nucleotide sequence ID" value="NZ_CABKOX010000001.1"/>
</dbReference>
<dbReference type="OMA" id="YGMLHEP"/>
<protein>
    <submittedName>
        <fullName evidence="4">DUF3955 domain-containing protein</fullName>
    </submittedName>
</protein>
<name>A0A3E4MG75_9LACO</name>
<organism evidence="4 6">
    <name type="scientific">Ligilactobacillus ruminis</name>
    <dbReference type="NCBI Taxonomy" id="1623"/>
    <lineage>
        <taxon>Bacteria</taxon>
        <taxon>Bacillati</taxon>
        <taxon>Bacillota</taxon>
        <taxon>Bacilli</taxon>
        <taxon>Lactobacillales</taxon>
        <taxon>Lactobacillaceae</taxon>
        <taxon>Ligilactobacillus</taxon>
    </lineage>
</organism>
<evidence type="ECO:0000259" key="2">
    <source>
        <dbReference type="Pfam" id="PF13127"/>
    </source>
</evidence>
<dbReference type="EMBL" id="JHAJ01000032">
    <property type="protein sequence ID" value="KLA46796.1"/>
    <property type="molecule type" value="Genomic_DNA"/>
</dbReference>
<dbReference type="Proteomes" id="UP000260790">
    <property type="component" value="Unassembled WGS sequence"/>
</dbReference>
<sequence>MKSFRFPLLLLGLSFAIPFIGNLSSYVDEYGMLHEPGFFTIIIGEILFVIAIVSGVITALKLLKKH</sequence>
<dbReference type="AlphaFoldDB" id="A0A3E4MG75"/>
<feature type="domain" description="DUF3955" evidence="2">
    <location>
        <begin position="4"/>
        <end position="61"/>
    </location>
</feature>
<comment type="caution">
    <text evidence="4">The sequence shown here is derived from an EMBL/GenBank/DDBJ whole genome shotgun (WGS) entry which is preliminary data.</text>
</comment>
<reference evidence="3 5" key="2">
    <citation type="journal article" date="2015" name="BMC Microbiol.">
        <title>Lactobacillus ruminis strains cluster according to their mammalian gut source.</title>
        <authorList>
            <person name="O' Donnell M.M."/>
            <person name="Harris H.M."/>
            <person name="Lynch D.B."/>
            <person name="Ross R.P."/>
            <person name="O'Toole P.W."/>
        </authorList>
    </citation>
    <scope>NUCLEOTIDE SEQUENCE [LARGE SCALE GENOMIC DNA]</scope>
    <source>
        <strain evidence="3 5">ATCC 27780</strain>
    </source>
</reference>
<accession>A0A3E4MG75</accession>
<keyword evidence="1" id="KW-1133">Transmembrane helix</keyword>
<proteinExistence type="predicted"/>
<dbReference type="Pfam" id="PF13127">
    <property type="entry name" value="DUF3955"/>
    <property type="match status" value="1"/>
</dbReference>
<keyword evidence="1" id="KW-0812">Transmembrane</keyword>
<reference evidence="4 6" key="3">
    <citation type="submission" date="2018-08" db="EMBL/GenBank/DDBJ databases">
        <title>A genome reference for cultivated species of the human gut microbiota.</title>
        <authorList>
            <person name="Zou Y."/>
            <person name="Xue W."/>
            <person name="Luo G."/>
        </authorList>
    </citation>
    <scope>NUCLEOTIDE SEQUENCE [LARGE SCALE GENOMIC DNA]</scope>
    <source>
        <strain evidence="4 6">TF10-9AT</strain>
    </source>
</reference>
<evidence type="ECO:0000313" key="6">
    <source>
        <dbReference type="Proteomes" id="UP000260790"/>
    </source>
</evidence>
<keyword evidence="1" id="KW-0472">Membrane</keyword>
<reference evidence="3" key="1">
    <citation type="submission" date="2014-03" db="EMBL/GenBank/DDBJ databases">
        <authorList>
            <person name="Donnell M.M."/>
        </authorList>
    </citation>
    <scope>NUCLEOTIDE SEQUENCE</scope>
    <source>
        <strain evidence="3">ATCC 27780</strain>
    </source>
</reference>
<evidence type="ECO:0000313" key="3">
    <source>
        <dbReference type="EMBL" id="KLA46796.1"/>
    </source>
</evidence>
<dbReference type="EMBL" id="QSQR01000001">
    <property type="protein sequence ID" value="RGK48516.1"/>
    <property type="molecule type" value="Genomic_DNA"/>
</dbReference>